<gene>
    <name evidence="3" type="ORF">C7T94_01130</name>
</gene>
<protein>
    <submittedName>
        <fullName evidence="3">Glycosyltransferase</fullName>
    </submittedName>
</protein>
<name>A0A2T3HSB0_9SPHI</name>
<sequence length="246" mass="28309">MEKPNLNFLDYPIYNGDVAAIEYNRKCVVNTINQYSFCLAENDSSFKYALQKSDILLPDGVGITWAVKLLTGRKIKKIAGADLHKHCLEALNRTGGKCFYLGSSESTLKLIKQRLNREYPNILSGFHSPPYKPEFSQADNEQMIKAVNDFNPDVLFVGMTAPKQEKWVMEHKDSLRAGLIGSIGAVFDFYAGTVKRPNTLLINLKLEWFVRLLKEPKRMWRRYIYYGPIFIGAIWSKKMQNRDNNR</sequence>
<dbReference type="OrthoDB" id="9771846at2"/>
<dbReference type="EMBL" id="PYLS01000001">
    <property type="protein sequence ID" value="PST85267.1"/>
    <property type="molecule type" value="Genomic_DNA"/>
</dbReference>
<dbReference type="CDD" id="cd06533">
    <property type="entry name" value="Glyco_transf_WecG_TagA"/>
    <property type="match status" value="1"/>
</dbReference>
<keyword evidence="4" id="KW-1185">Reference proteome</keyword>
<dbReference type="NCBIfam" id="TIGR00696">
    <property type="entry name" value="wecG_tagA_cpsF"/>
    <property type="match status" value="1"/>
</dbReference>
<dbReference type="PANTHER" id="PTHR34136:SF1">
    <property type="entry name" value="UDP-N-ACETYL-D-MANNOSAMINURONIC ACID TRANSFERASE"/>
    <property type="match status" value="1"/>
</dbReference>
<evidence type="ECO:0000256" key="1">
    <source>
        <dbReference type="ARBA" id="ARBA00022676"/>
    </source>
</evidence>
<keyword evidence="1" id="KW-0328">Glycosyltransferase</keyword>
<dbReference type="AlphaFoldDB" id="A0A2T3HSB0"/>
<evidence type="ECO:0000256" key="2">
    <source>
        <dbReference type="ARBA" id="ARBA00022679"/>
    </source>
</evidence>
<dbReference type="GO" id="GO:0016758">
    <property type="term" value="F:hexosyltransferase activity"/>
    <property type="evidence" value="ECO:0007669"/>
    <property type="project" value="TreeGrafter"/>
</dbReference>
<dbReference type="Proteomes" id="UP000240912">
    <property type="component" value="Unassembled WGS sequence"/>
</dbReference>
<reference evidence="3 4" key="1">
    <citation type="submission" date="2018-03" db="EMBL/GenBank/DDBJ databases">
        <authorList>
            <person name="Keele B.F."/>
        </authorList>
    </citation>
    <scope>NUCLEOTIDE SEQUENCE [LARGE SCALE GENOMIC DNA]</scope>
    <source>
        <strain evidence="3 4">YL28-9</strain>
    </source>
</reference>
<keyword evidence="2 3" id="KW-0808">Transferase</keyword>
<dbReference type="Pfam" id="PF03808">
    <property type="entry name" value="Glyco_tran_WecG"/>
    <property type="match status" value="1"/>
</dbReference>
<dbReference type="PANTHER" id="PTHR34136">
    <property type="match status" value="1"/>
</dbReference>
<evidence type="ECO:0000313" key="3">
    <source>
        <dbReference type="EMBL" id="PST85267.1"/>
    </source>
</evidence>
<dbReference type="RefSeq" id="WP_107214610.1">
    <property type="nucleotide sequence ID" value="NZ_KZ686268.1"/>
</dbReference>
<proteinExistence type="predicted"/>
<accession>A0A2T3HSB0</accession>
<comment type="caution">
    <text evidence="3">The sequence shown here is derived from an EMBL/GenBank/DDBJ whole genome shotgun (WGS) entry which is preliminary data.</text>
</comment>
<evidence type="ECO:0000313" key="4">
    <source>
        <dbReference type="Proteomes" id="UP000240912"/>
    </source>
</evidence>
<dbReference type="InterPro" id="IPR004629">
    <property type="entry name" value="WecG_TagA_CpsF"/>
</dbReference>
<organism evidence="3 4">
    <name type="scientific">Pedobacter yulinensis</name>
    <dbReference type="NCBI Taxonomy" id="2126353"/>
    <lineage>
        <taxon>Bacteria</taxon>
        <taxon>Pseudomonadati</taxon>
        <taxon>Bacteroidota</taxon>
        <taxon>Sphingobacteriia</taxon>
        <taxon>Sphingobacteriales</taxon>
        <taxon>Sphingobacteriaceae</taxon>
        <taxon>Pedobacter</taxon>
    </lineage>
</organism>